<evidence type="ECO:0000259" key="5">
    <source>
        <dbReference type="Pfam" id="PF25967"/>
    </source>
</evidence>
<sequence length="367" mass="39097">MLPARFLSPIFRFSTSSILLFSIQLAAAALLTTIFLGCGNEAHRPGAVETSPTPVGTAPATARTTPLPIPASGRLASQAEVQLAFKVGGIIQDLRAQEGDRVRAGQLLARLDLSEINARVQEARSALEKAQRDLKRTRRLYRDSVATLEEMQNAETAVETAEARLQRARFNREHAVIEAPESGRIFRRHAEAGEQVGPGTPVLTLGATGRGWVLETGLPESDVVRVSLGDSATVTFDAHPNTPLDAEVTAIADAANPRTGTYEVELSLSNTDVPLKSGFIGRVTLHPSGTKDYVAVPARALVSGEGRQGTVFTVDPDSQTVRRRSVEVARVLGSTIVVSEGLSASTPVVVEGKRAVSEGNKVQVLED</sequence>
<reference evidence="7" key="1">
    <citation type="submission" date="2022-08" db="EMBL/GenBank/DDBJ databases">
        <title>Genomic Encyclopedia of Type Strains, Phase V (KMG-V): Genome sequencing to study the core and pangenomes of soil and plant-associated prokaryotes.</title>
        <authorList>
            <person name="Whitman W."/>
        </authorList>
    </citation>
    <scope>NUCLEOTIDE SEQUENCE</scope>
    <source>
        <strain evidence="7">SP2017</strain>
    </source>
</reference>
<name>A0A9X2U8R6_9BACT</name>
<dbReference type="GO" id="GO:0015562">
    <property type="term" value="F:efflux transmembrane transporter activity"/>
    <property type="evidence" value="ECO:0007669"/>
    <property type="project" value="TreeGrafter"/>
</dbReference>
<dbReference type="Pfam" id="PF25954">
    <property type="entry name" value="Beta-barrel_RND_2"/>
    <property type="match status" value="1"/>
</dbReference>
<comment type="similarity">
    <text evidence="1">Belongs to the membrane fusion protein (MFP) (TC 8.A.1) family.</text>
</comment>
<dbReference type="RefSeq" id="WP_259081877.1">
    <property type="nucleotide sequence ID" value="NZ_JANTZN010000005.1"/>
</dbReference>
<dbReference type="SUPFAM" id="SSF111369">
    <property type="entry name" value="HlyD-like secretion proteins"/>
    <property type="match status" value="1"/>
</dbReference>
<dbReference type="Gene3D" id="2.40.30.170">
    <property type="match status" value="1"/>
</dbReference>
<feature type="region of interest" description="Disordered" evidence="3">
    <location>
        <begin position="45"/>
        <end position="66"/>
    </location>
</feature>
<evidence type="ECO:0000256" key="3">
    <source>
        <dbReference type="SAM" id="MobiDB-lite"/>
    </source>
</evidence>
<proteinExistence type="inferred from homology"/>
<dbReference type="Gene3D" id="2.40.50.100">
    <property type="match status" value="1"/>
</dbReference>
<evidence type="ECO:0000313" key="7">
    <source>
        <dbReference type="EMBL" id="MCS3951808.1"/>
    </source>
</evidence>
<feature type="compositionally biased region" description="Low complexity" evidence="3">
    <location>
        <begin position="50"/>
        <end position="66"/>
    </location>
</feature>
<gene>
    <name evidence="7" type="ORF">GGP83_001760</name>
</gene>
<dbReference type="InterPro" id="IPR058792">
    <property type="entry name" value="Beta-barrel_RND_2"/>
</dbReference>
<keyword evidence="2" id="KW-0175">Coiled coil</keyword>
<feature type="domain" description="CusB-like beta-barrel" evidence="4">
    <location>
        <begin position="215"/>
        <end position="287"/>
    </location>
</feature>
<dbReference type="Gene3D" id="2.40.420.20">
    <property type="match status" value="1"/>
</dbReference>
<dbReference type="Pfam" id="PF25973">
    <property type="entry name" value="BSH_CzcB"/>
    <property type="match status" value="1"/>
</dbReference>
<dbReference type="Gene3D" id="1.10.287.470">
    <property type="entry name" value="Helix hairpin bin"/>
    <property type="match status" value="1"/>
</dbReference>
<dbReference type="Pfam" id="PF25967">
    <property type="entry name" value="RND-MFP_C"/>
    <property type="match status" value="1"/>
</dbReference>
<feature type="coiled-coil region" evidence="2">
    <location>
        <begin position="113"/>
        <end position="171"/>
    </location>
</feature>
<dbReference type="PANTHER" id="PTHR30469:SF15">
    <property type="entry name" value="HLYD FAMILY OF SECRETION PROTEINS"/>
    <property type="match status" value="1"/>
</dbReference>
<feature type="domain" description="Multidrug resistance protein MdtA-like C-terminal permuted SH3" evidence="5">
    <location>
        <begin position="294"/>
        <end position="352"/>
    </location>
</feature>
<evidence type="ECO:0000256" key="1">
    <source>
        <dbReference type="ARBA" id="ARBA00009477"/>
    </source>
</evidence>
<evidence type="ECO:0000256" key="2">
    <source>
        <dbReference type="SAM" id="Coils"/>
    </source>
</evidence>
<dbReference type="Proteomes" id="UP001155010">
    <property type="component" value="Unassembled WGS sequence"/>
</dbReference>
<dbReference type="InterPro" id="IPR058647">
    <property type="entry name" value="BSH_CzcB-like"/>
</dbReference>
<organism evidence="7 8">
    <name type="scientific">Salinibacter ruber</name>
    <dbReference type="NCBI Taxonomy" id="146919"/>
    <lineage>
        <taxon>Bacteria</taxon>
        <taxon>Pseudomonadati</taxon>
        <taxon>Rhodothermota</taxon>
        <taxon>Rhodothermia</taxon>
        <taxon>Rhodothermales</taxon>
        <taxon>Salinibacteraceae</taxon>
        <taxon>Salinibacter</taxon>
    </lineage>
</organism>
<dbReference type="NCBIfam" id="TIGR01730">
    <property type="entry name" value="RND_mfp"/>
    <property type="match status" value="1"/>
</dbReference>
<protein>
    <submittedName>
        <fullName evidence="7">RND family efflux transporter MFP subunit</fullName>
    </submittedName>
</protein>
<accession>A0A9X2U8R6</accession>
<evidence type="ECO:0000259" key="6">
    <source>
        <dbReference type="Pfam" id="PF25973"/>
    </source>
</evidence>
<dbReference type="InterPro" id="IPR006143">
    <property type="entry name" value="RND_pump_MFP"/>
</dbReference>
<dbReference type="EMBL" id="JANUBB010000006">
    <property type="protein sequence ID" value="MCS3951808.1"/>
    <property type="molecule type" value="Genomic_DNA"/>
</dbReference>
<dbReference type="InterPro" id="IPR058627">
    <property type="entry name" value="MdtA-like_C"/>
</dbReference>
<dbReference type="PANTHER" id="PTHR30469">
    <property type="entry name" value="MULTIDRUG RESISTANCE PROTEIN MDTA"/>
    <property type="match status" value="1"/>
</dbReference>
<evidence type="ECO:0000313" key="8">
    <source>
        <dbReference type="Proteomes" id="UP001155010"/>
    </source>
</evidence>
<feature type="domain" description="CzcB-like barrel-sandwich hybrid" evidence="6">
    <location>
        <begin position="82"/>
        <end position="205"/>
    </location>
</feature>
<dbReference type="AlphaFoldDB" id="A0A9X2U8R6"/>
<comment type="caution">
    <text evidence="7">The sequence shown here is derived from an EMBL/GenBank/DDBJ whole genome shotgun (WGS) entry which is preliminary data.</text>
</comment>
<dbReference type="GO" id="GO:1990281">
    <property type="term" value="C:efflux pump complex"/>
    <property type="evidence" value="ECO:0007669"/>
    <property type="project" value="TreeGrafter"/>
</dbReference>
<evidence type="ECO:0000259" key="4">
    <source>
        <dbReference type="Pfam" id="PF25954"/>
    </source>
</evidence>